<feature type="region of interest" description="Disordered" evidence="3">
    <location>
        <begin position="1"/>
        <end position="22"/>
    </location>
</feature>
<reference evidence="5 6" key="1">
    <citation type="submission" date="2019-08" db="EMBL/GenBank/DDBJ databases">
        <authorList>
            <person name="Alioto T."/>
            <person name="Alioto T."/>
            <person name="Gomez Garrido J."/>
        </authorList>
    </citation>
    <scope>NUCLEOTIDE SEQUENCE [LARGE SCALE GENOMIC DNA]</scope>
</reference>
<dbReference type="InterPro" id="IPR051219">
    <property type="entry name" value="Heterochromatin_chromo-domain"/>
</dbReference>
<dbReference type="SUPFAM" id="SSF54160">
    <property type="entry name" value="Chromo domain-like"/>
    <property type="match status" value="2"/>
</dbReference>
<keyword evidence="2" id="KW-0539">Nucleus</keyword>
<dbReference type="InterPro" id="IPR008251">
    <property type="entry name" value="Chromo_shadow_dom"/>
</dbReference>
<feature type="domain" description="Chromo" evidence="4">
    <location>
        <begin position="26"/>
        <end position="84"/>
    </location>
</feature>
<sequence length="239" mass="27708">MSSKARKTVHKKKSAGESSSKGKNKFIVGKILDKRLKNKKVEYFLKWKNYNYKHNTWEPVENLECFDLIEKYEKKCKLERKNKKSKGKPERKRKIMNSTNISYNLRQSSSDAGTSKDTTEITPPQPKRVKSHKVDEEDKAANKSDDNKKVDAVNEPNKITFRSADNFSTPKYFNRQAEKIIGATRQNGQTMFLIKWRLIEEANLFLAEDANILFPEIVINYYAGHSTIGSSLQHSRKKQ</sequence>
<organism evidence="5 6">
    <name type="scientific">Cinara cedri</name>
    <dbReference type="NCBI Taxonomy" id="506608"/>
    <lineage>
        <taxon>Eukaryota</taxon>
        <taxon>Metazoa</taxon>
        <taxon>Ecdysozoa</taxon>
        <taxon>Arthropoda</taxon>
        <taxon>Hexapoda</taxon>
        <taxon>Insecta</taxon>
        <taxon>Pterygota</taxon>
        <taxon>Neoptera</taxon>
        <taxon>Paraneoptera</taxon>
        <taxon>Hemiptera</taxon>
        <taxon>Sternorrhyncha</taxon>
        <taxon>Aphidomorpha</taxon>
        <taxon>Aphidoidea</taxon>
        <taxon>Aphididae</taxon>
        <taxon>Lachninae</taxon>
        <taxon>Cinara</taxon>
    </lineage>
</organism>
<dbReference type="GO" id="GO:0005634">
    <property type="term" value="C:nucleus"/>
    <property type="evidence" value="ECO:0007669"/>
    <property type="project" value="UniProtKB-SubCell"/>
</dbReference>
<dbReference type="Proteomes" id="UP000325440">
    <property type="component" value="Unassembled WGS sequence"/>
</dbReference>
<dbReference type="SMART" id="SM00300">
    <property type="entry name" value="ChSh"/>
    <property type="match status" value="1"/>
</dbReference>
<dbReference type="CDD" id="cd00034">
    <property type="entry name" value="CSD"/>
    <property type="match status" value="1"/>
</dbReference>
<dbReference type="Pfam" id="PF01393">
    <property type="entry name" value="Chromo_shadow"/>
    <property type="match status" value="1"/>
</dbReference>
<dbReference type="EMBL" id="CABPRJ010000038">
    <property type="protein sequence ID" value="VVC26574.1"/>
    <property type="molecule type" value="Genomic_DNA"/>
</dbReference>
<keyword evidence="6" id="KW-1185">Reference proteome</keyword>
<dbReference type="OrthoDB" id="273092at2759"/>
<evidence type="ECO:0000256" key="1">
    <source>
        <dbReference type="ARBA" id="ARBA00004123"/>
    </source>
</evidence>
<feature type="compositionally biased region" description="Basic residues" evidence="3">
    <location>
        <begin position="79"/>
        <end position="95"/>
    </location>
</feature>
<evidence type="ECO:0000313" key="5">
    <source>
        <dbReference type="EMBL" id="VVC26574.1"/>
    </source>
</evidence>
<evidence type="ECO:0000313" key="6">
    <source>
        <dbReference type="Proteomes" id="UP000325440"/>
    </source>
</evidence>
<protein>
    <submittedName>
        <fullName evidence="5">Chromo/chromo shadow domain,Chromo domain, conserved site,Chromo shadow domain,Chromo domain</fullName>
    </submittedName>
</protein>
<dbReference type="Gene3D" id="2.40.50.40">
    <property type="match status" value="2"/>
</dbReference>
<feature type="compositionally biased region" description="Basic residues" evidence="3">
    <location>
        <begin position="1"/>
        <end position="13"/>
    </location>
</feature>
<evidence type="ECO:0000256" key="3">
    <source>
        <dbReference type="SAM" id="MobiDB-lite"/>
    </source>
</evidence>
<evidence type="ECO:0000256" key="2">
    <source>
        <dbReference type="ARBA" id="ARBA00023242"/>
    </source>
</evidence>
<dbReference type="PROSITE" id="PS50013">
    <property type="entry name" value="CHROMO_2"/>
    <property type="match status" value="2"/>
</dbReference>
<accession>A0A5E4M9R8</accession>
<feature type="domain" description="Chromo" evidence="4">
    <location>
        <begin position="175"/>
        <end position="233"/>
    </location>
</feature>
<dbReference type="PANTHER" id="PTHR22812">
    <property type="entry name" value="CHROMOBOX PROTEIN"/>
    <property type="match status" value="1"/>
</dbReference>
<comment type="subcellular location">
    <subcellularLocation>
        <location evidence="1">Nucleus</location>
    </subcellularLocation>
</comment>
<dbReference type="AlphaFoldDB" id="A0A5E4M9R8"/>
<dbReference type="GO" id="GO:0000792">
    <property type="term" value="C:heterochromatin"/>
    <property type="evidence" value="ECO:0007669"/>
    <property type="project" value="UniProtKB-ARBA"/>
</dbReference>
<feature type="region of interest" description="Disordered" evidence="3">
    <location>
        <begin position="79"/>
        <end position="154"/>
    </location>
</feature>
<dbReference type="InterPro" id="IPR016197">
    <property type="entry name" value="Chromo-like_dom_sf"/>
</dbReference>
<feature type="compositionally biased region" description="Basic and acidic residues" evidence="3">
    <location>
        <begin position="132"/>
        <end position="152"/>
    </location>
</feature>
<dbReference type="InterPro" id="IPR023779">
    <property type="entry name" value="Chromodomain_CS"/>
</dbReference>
<dbReference type="PROSITE" id="PS00598">
    <property type="entry name" value="CHROMO_1"/>
    <property type="match status" value="1"/>
</dbReference>
<dbReference type="SMART" id="SM00298">
    <property type="entry name" value="CHROMO"/>
    <property type="match status" value="1"/>
</dbReference>
<proteinExistence type="predicted"/>
<name>A0A5E4M9R8_9HEMI</name>
<evidence type="ECO:0000259" key="4">
    <source>
        <dbReference type="PROSITE" id="PS50013"/>
    </source>
</evidence>
<dbReference type="InterPro" id="IPR000953">
    <property type="entry name" value="Chromo/chromo_shadow_dom"/>
</dbReference>
<feature type="compositionally biased region" description="Polar residues" evidence="3">
    <location>
        <begin position="96"/>
        <end position="122"/>
    </location>
</feature>
<dbReference type="InterPro" id="IPR023780">
    <property type="entry name" value="Chromo_domain"/>
</dbReference>
<gene>
    <name evidence="5" type="ORF">CINCED_3A007550</name>
</gene>
<dbReference type="Pfam" id="PF00385">
    <property type="entry name" value="Chromo"/>
    <property type="match status" value="1"/>
</dbReference>